<dbReference type="RefSeq" id="WP_344938445.1">
    <property type="nucleotide sequence ID" value="NZ_BAABDM010000010.1"/>
</dbReference>
<dbReference type="CDD" id="cd00567">
    <property type="entry name" value="ACAD"/>
    <property type="match status" value="1"/>
</dbReference>
<accession>A0ABP7X5G9</accession>
<reference evidence="9" key="1">
    <citation type="journal article" date="2019" name="Int. J. Syst. Evol. Microbiol.">
        <title>The Global Catalogue of Microorganisms (GCM) 10K type strain sequencing project: providing services to taxonomists for standard genome sequencing and annotation.</title>
        <authorList>
            <consortium name="The Broad Institute Genomics Platform"/>
            <consortium name="The Broad Institute Genome Sequencing Center for Infectious Disease"/>
            <person name="Wu L."/>
            <person name="Ma J."/>
        </authorList>
    </citation>
    <scope>NUCLEOTIDE SEQUENCE [LARGE SCALE GENOMIC DNA]</scope>
    <source>
        <strain evidence="9">JCM 17304</strain>
    </source>
</reference>
<dbReference type="Gene3D" id="2.40.110.10">
    <property type="entry name" value="Butyryl-CoA Dehydrogenase, subunit A, domain 2"/>
    <property type="match status" value="1"/>
</dbReference>
<dbReference type="InterPro" id="IPR037069">
    <property type="entry name" value="AcylCoA_DH/ox_N_sf"/>
</dbReference>
<dbReference type="Proteomes" id="UP001500392">
    <property type="component" value="Unassembled WGS sequence"/>
</dbReference>
<evidence type="ECO:0000259" key="7">
    <source>
        <dbReference type="Pfam" id="PF02771"/>
    </source>
</evidence>
<proteinExistence type="inferred from homology"/>
<dbReference type="Pfam" id="PF00441">
    <property type="entry name" value="Acyl-CoA_dh_1"/>
    <property type="match status" value="1"/>
</dbReference>
<dbReference type="PANTHER" id="PTHR43884">
    <property type="entry name" value="ACYL-COA DEHYDROGENASE"/>
    <property type="match status" value="1"/>
</dbReference>
<dbReference type="Gene3D" id="1.10.540.10">
    <property type="entry name" value="Acyl-CoA dehydrogenase/oxidase, N-terminal domain"/>
    <property type="match status" value="1"/>
</dbReference>
<keyword evidence="9" id="KW-1185">Reference proteome</keyword>
<dbReference type="InterPro" id="IPR009100">
    <property type="entry name" value="AcylCoA_DH/oxidase_NM_dom_sf"/>
</dbReference>
<evidence type="ECO:0000256" key="4">
    <source>
        <dbReference type="ARBA" id="ARBA00022827"/>
    </source>
</evidence>
<feature type="domain" description="Acyl-CoA dehydrogenase/oxidase N-terminal" evidence="7">
    <location>
        <begin position="6"/>
        <end position="119"/>
    </location>
</feature>
<dbReference type="SUPFAM" id="SSF47203">
    <property type="entry name" value="Acyl-CoA dehydrogenase C-terminal domain-like"/>
    <property type="match status" value="1"/>
</dbReference>
<keyword evidence="5" id="KW-0560">Oxidoreductase</keyword>
<feature type="domain" description="Acyl-CoA dehydrogenase/oxidase C-terminal" evidence="6">
    <location>
        <begin position="235"/>
        <end position="382"/>
    </location>
</feature>
<keyword evidence="3" id="KW-0285">Flavoprotein</keyword>
<evidence type="ECO:0000256" key="5">
    <source>
        <dbReference type="ARBA" id="ARBA00023002"/>
    </source>
</evidence>
<gene>
    <name evidence="8" type="ORF">GCM10022414_34390</name>
</gene>
<sequence length="388" mass="42061">MDFAFTEEQQMIRDTAEAFLKASSTSPAVRSAMASEQGFAPELWQTICTDMYWQALHIPENYGGMGLGYVELVAVLEQMGRYLLCAPYMSTVAMATNALLVAGTEAQKSHYLSQVVEGKIASLAFNSGSRDWDATAVTATYRREGSEYILSGNYRYVLDGQNADFLVLAAREEGSTAEQGISLFVCPASLNGIHCVTLPTMDQTRRQASVSLDSLRLDDSAVMGAAGQAGPQLNKILNLASIALAAEQAGGMQEVLDVSVEYSKTRSQFGRPIAGFQAIKHKAADMMLRSEVARSAVYYAACVADEALSDGLLAEELSEAASIAKSHCSEAYFKNAGEALQIHGGVGFTWEYDVHLYFKRAKASEHFLGDSGYHRERVAKLLLDTLDA</sequence>
<evidence type="ECO:0000256" key="2">
    <source>
        <dbReference type="ARBA" id="ARBA00009347"/>
    </source>
</evidence>
<dbReference type="InterPro" id="IPR013786">
    <property type="entry name" value="AcylCoA_DH/ox_N"/>
</dbReference>
<dbReference type="Pfam" id="PF02771">
    <property type="entry name" value="Acyl-CoA_dh_N"/>
    <property type="match status" value="1"/>
</dbReference>
<evidence type="ECO:0000259" key="6">
    <source>
        <dbReference type="Pfam" id="PF00441"/>
    </source>
</evidence>
<evidence type="ECO:0000313" key="8">
    <source>
        <dbReference type="EMBL" id="GAA4105094.1"/>
    </source>
</evidence>
<dbReference type="PANTHER" id="PTHR43884:SF20">
    <property type="entry name" value="ACYL-COA DEHYDROGENASE FADE28"/>
    <property type="match status" value="1"/>
</dbReference>
<comment type="similarity">
    <text evidence="2">Belongs to the acyl-CoA dehydrogenase family.</text>
</comment>
<organism evidence="8 9">
    <name type="scientific">Zhongshania borealis</name>
    <dbReference type="NCBI Taxonomy" id="889488"/>
    <lineage>
        <taxon>Bacteria</taxon>
        <taxon>Pseudomonadati</taxon>
        <taxon>Pseudomonadota</taxon>
        <taxon>Gammaproteobacteria</taxon>
        <taxon>Cellvibrionales</taxon>
        <taxon>Spongiibacteraceae</taxon>
        <taxon>Zhongshania</taxon>
    </lineage>
</organism>
<comment type="cofactor">
    <cofactor evidence="1">
        <name>FAD</name>
        <dbReference type="ChEBI" id="CHEBI:57692"/>
    </cofactor>
</comment>
<dbReference type="SUPFAM" id="SSF56645">
    <property type="entry name" value="Acyl-CoA dehydrogenase NM domain-like"/>
    <property type="match status" value="1"/>
</dbReference>
<comment type="caution">
    <text evidence="8">The sequence shown here is derived from an EMBL/GenBank/DDBJ whole genome shotgun (WGS) entry which is preliminary data.</text>
</comment>
<keyword evidence="4" id="KW-0274">FAD</keyword>
<evidence type="ECO:0000313" key="9">
    <source>
        <dbReference type="Proteomes" id="UP001500392"/>
    </source>
</evidence>
<dbReference type="InterPro" id="IPR046373">
    <property type="entry name" value="Acyl-CoA_Oxase/DH_mid-dom_sf"/>
</dbReference>
<name>A0ABP7X5G9_9GAMM</name>
<evidence type="ECO:0000256" key="1">
    <source>
        <dbReference type="ARBA" id="ARBA00001974"/>
    </source>
</evidence>
<dbReference type="InterPro" id="IPR009075">
    <property type="entry name" value="AcylCo_DH/oxidase_C"/>
</dbReference>
<evidence type="ECO:0000256" key="3">
    <source>
        <dbReference type="ARBA" id="ARBA00022630"/>
    </source>
</evidence>
<dbReference type="EMBL" id="BAABDM010000010">
    <property type="protein sequence ID" value="GAA4105094.1"/>
    <property type="molecule type" value="Genomic_DNA"/>
</dbReference>
<dbReference type="InterPro" id="IPR036250">
    <property type="entry name" value="AcylCo_DH-like_C"/>
</dbReference>
<protein>
    <submittedName>
        <fullName evidence="8">Acyl-CoA dehydrogenase family protein</fullName>
    </submittedName>
</protein>
<dbReference type="Gene3D" id="1.20.140.10">
    <property type="entry name" value="Butyryl-CoA Dehydrogenase, subunit A, domain 3"/>
    <property type="match status" value="1"/>
</dbReference>